<evidence type="ECO:0000256" key="1">
    <source>
        <dbReference type="ARBA" id="ARBA00022723"/>
    </source>
</evidence>
<dbReference type="AlphaFoldDB" id="A0A699GW11"/>
<dbReference type="GO" id="GO:0015074">
    <property type="term" value="P:DNA integration"/>
    <property type="evidence" value="ECO:0007669"/>
    <property type="project" value="InterPro"/>
</dbReference>
<dbReference type="PANTHER" id="PTHR42648:SF32">
    <property type="entry name" value="RIBONUCLEASE H-LIKE DOMAIN, GAG-PRE-INTEGRASE DOMAIN PROTEIN-RELATED"/>
    <property type="match status" value="1"/>
</dbReference>
<feature type="region of interest" description="Disordered" evidence="4">
    <location>
        <begin position="875"/>
        <end position="908"/>
    </location>
</feature>
<dbReference type="InterPro" id="IPR036397">
    <property type="entry name" value="RNaseH_sf"/>
</dbReference>
<gene>
    <name evidence="7" type="ORF">Tci_204544</name>
</gene>
<accession>A0A699GW11</accession>
<dbReference type="PANTHER" id="PTHR42648">
    <property type="entry name" value="TRANSPOSASE, PUTATIVE-RELATED"/>
    <property type="match status" value="1"/>
</dbReference>
<dbReference type="InterPro" id="IPR013103">
    <property type="entry name" value="RVT_2"/>
</dbReference>
<dbReference type="InterPro" id="IPR012337">
    <property type="entry name" value="RNaseH-like_sf"/>
</dbReference>
<dbReference type="PROSITE" id="PS50994">
    <property type="entry name" value="INTEGRASE"/>
    <property type="match status" value="1"/>
</dbReference>
<keyword evidence="3" id="KW-0862">Zinc</keyword>
<feature type="non-terminal residue" evidence="7">
    <location>
        <position position="1179"/>
    </location>
</feature>
<organism evidence="7">
    <name type="scientific">Tanacetum cinerariifolium</name>
    <name type="common">Dalmatian daisy</name>
    <name type="synonym">Chrysanthemum cinerariifolium</name>
    <dbReference type="NCBI Taxonomy" id="118510"/>
    <lineage>
        <taxon>Eukaryota</taxon>
        <taxon>Viridiplantae</taxon>
        <taxon>Streptophyta</taxon>
        <taxon>Embryophyta</taxon>
        <taxon>Tracheophyta</taxon>
        <taxon>Spermatophyta</taxon>
        <taxon>Magnoliopsida</taxon>
        <taxon>eudicotyledons</taxon>
        <taxon>Gunneridae</taxon>
        <taxon>Pentapetalae</taxon>
        <taxon>asterids</taxon>
        <taxon>campanulids</taxon>
        <taxon>Asterales</taxon>
        <taxon>Asteraceae</taxon>
        <taxon>Asteroideae</taxon>
        <taxon>Anthemideae</taxon>
        <taxon>Anthemidinae</taxon>
        <taxon>Tanacetum</taxon>
    </lineage>
</organism>
<dbReference type="PROSITE" id="PS50158">
    <property type="entry name" value="ZF_CCHC"/>
    <property type="match status" value="1"/>
</dbReference>
<feature type="domain" description="CCHC-type" evidence="5">
    <location>
        <begin position="212"/>
        <end position="227"/>
    </location>
</feature>
<feature type="compositionally biased region" description="Low complexity" evidence="4">
    <location>
        <begin position="897"/>
        <end position="908"/>
    </location>
</feature>
<evidence type="ECO:0000259" key="5">
    <source>
        <dbReference type="PROSITE" id="PS50158"/>
    </source>
</evidence>
<dbReference type="Pfam" id="PF13976">
    <property type="entry name" value="gag_pre-integrs"/>
    <property type="match status" value="1"/>
</dbReference>
<dbReference type="SUPFAM" id="SSF53098">
    <property type="entry name" value="Ribonuclease H-like"/>
    <property type="match status" value="1"/>
</dbReference>
<evidence type="ECO:0000256" key="2">
    <source>
        <dbReference type="ARBA" id="ARBA00022801"/>
    </source>
</evidence>
<proteinExistence type="predicted"/>
<dbReference type="GO" id="GO:0008270">
    <property type="term" value="F:zinc ion binding"/>
    <property type="evidence" value="ECO:0007669"/>
    <property type="project" value="UniProtKB-KW"/>
</dbReference>
<keyword evidence="1" id="KW-0479">Metal-binding</keyword>
<dbReference type="SUPFAM" id="SSF57756">
    <property type="entry name" value="Retrovirus zinc finger-like domains"/>
    <property type="match status" value="1"/>
</dbReference>
<dbReference type="InterPro" id="IPR025724">
    <property type="entry name" value="GAG-pre-integrase_dom"/>
</dbReference>
<evidence type="ECO:0000259" key="6">
    <source>
        <dbReference type="PROSITE" id="PS50994"/>
    </source>
</evidence>
<feature type="domain" description="Integrase catalytic" evidence="6">
    <location>
        <begin position="625"/>
        <end position="791"/>
    </location>
</feature>
<dbReference type="EMBL" id="BKCJ010053792">
    <property type="protein sequence ID" value="GEW32568.1"/>
    <property type="molecule type" value="Genomic_DNA"/>
</dbReference>
<dbReference type="GO" id="GO:0016787">
    <property type="term" value="F:hydrolase activity"/>
    <property type="evidence" value="ECO:0007669"/>
    <property type="project" value="UniProtKB-KW"/>
</dbReference>
<keyword evidence="3" id="KW-0863">Zinc-finger</keyword>
<dbReference type="Pfam" id="PF14223">
    <property type="entry name" value="Retrotran_gag_2"/>
    <property type="match status" value="1"/>
</dbReference>
<dbReference type="Gene3D" id="3.30.420.10">
    <property type="entry name" value="Ribonuclease H-like superfamily/Ribonuclease H"/>
    <property type="match status" value="1"/>
</dbReference>
<evidence type="ECO:0000256" key="3">
    <source>
        <dbReference type="PROSITE-ProRule" id="PRU00047"/>
    </source>
</evidence>
<reference evidence="7" key="1">
    <citation type="journal article" date="2019" name="Sci. Rep.">
        <title>Draft genome of Tanacetum cinerariifolium, the natural source of mosquito coil.</title>
        <authorList>
            <person name="Yamashiro T."/>
            <person name="Shiraishi A."/>
            <person name="Satake H."/>
            <person name="Nakayama K."/>
        </authorList>
    </citation>
    <scope>NUCLEOTIDE SEQUENCE</scope>
</reference>
<dbReference type="InterPro" id="IPR001584">
    <property type="entry name" value="Integrase_cat-core"/>
</dbReference>
<keyword evidence="2" id="KW-0378">Hydrolase</keyword>
<name>A0A699GW11_TANCI</name>
<evidence type="ECO:0000313" key="7">
    <source>
        <dbReference type="EMBL" id="GEW32568.1"/>
    </source>
</evidence>
<dbReference type="InterPro" id="IPR039537">
    <property type="entry name" value="Retrotran_Ty1/copia-like"/>
</dbReference>
<protein>
    <submittedName>
        <fullName evidence="7">Putative ribonuclease H-like domain-containing protein</fullName>
    </submittedName>
</protein>
<evidence type="ECO:0000256" key="4">
    <source>
        <dbReference type="SAM" id="MobiDB-lite"/>
    </source>
</evidence>
<comment type="caution">
    <text evidence="7">The sequence shown here is derived from an EMBL/GenBank/DDBJ whole genome shotgun (WGS) entry which is preliminary data.</text>
</comment>
<dbReference type="GO" id="GO:0003676">
    <property type="term" value="F:nucleic acid binding"/>
    <property type="evidence" value="ECO:0007669"/>
    <property type="project" value="InterPro"/>
</dbReference>
<dbReference type="Pfam" id="PF07727">
    <property type="entry name" value="RVT_2"/>
    <property type="match status" value="1"/>
</dbReference>
<feature type="compositionally biased region" description="Polar residues" evidence="4">
    <location>
        <begin position="875"/>
        <end position="886"/>
    </location>
</feature>
<sequence>MRIEQYFLMTDYSLWEVILNGDSPVPTRIAEGVIQPVAPTTAKQKLARKNELKAHGTLLMALPDKHQLKFNSHKDAKTLMEAIEKHFGGNTKTKKVQKTLLKQQFENFFGSSSEGLDQINGRLQKLVSQFKIHGVSLSQEDVNLKFLRISAAVNVSAVGVKLTASTLPNVDSLSNVMAMLTIKARRFLQNTGKNMGTNGPTSMGFDMNKVECYNCHSKGHFARECRSPKDSRRTVVAEPQRRNVQVETSTLNILVSPCDGTGTYDWSYQAEEEPTNFALMAFTSSSSNSSSDNRESTCSKACSKAYSYQTSKKAGLGFVPSGGYHVVPPLVTRTFMPPKPDLVFHTPPYDENEHLAFNVQMSPTKPKQDLSSRPSALSLRTGFLTLRRIICLRKLAHRTYASRDIHKLYAPVNHSKFPLHKVPTATPPQSYNSPPRVTVVKASAVSAAQDKQELNRGYVAFGGNPKGGKITGKCKIKTGKLDFDDVYFVKEIKFNLFTVSQMCDKKNNVLFTYTKCLVLSSDFKLPDASQVLLRDPRENNMYNVNLKNIVLSGDLTCLFAKATLDESNLWHRRLGHVNFKTINKLVKGNLVRGLHTKVFTNDNSCVACKKCKQHRASCKSKTVSSIDQPLYRLHMDLFGPTFVKSLSKKSYCLVIIDNYRRFSWVFFLASKDETTPVLKTFIIGLENLLSLKVKVIRCDNGTEFKNSDINQFCGLKGIKREFSVPRTPQQYCIAERKNRTLIEAARTLLADSLLPIPFWAEAVNTACYVQNWVLVTKPHNKSPYELLHGRLPSIGFMRPFGCPVTILNTLDHLGKFQGKVDKGFFVGYYVCREEGTHTYVLFPVLSDGFTNSQNNNKDALVDGKEHDKDIQKSVSPNIHSLSSGAQTRKKEFEECTNNRSNGVNAASSSVSTAGHNLINSTNNFSAVGPLNAATSPTATNSSDMLNLEDLTHSNDAYVVGAEANINNLESIILVSPILTTRIHKDHPTSQIIGDLSSTTQTRRFEDTENPDKVYKVVKALYGPHQAPRAWYETLATYLLENGFQRGTIDQTLFIKKQQKDILLVQIYVDDIIFGATKKALCQSFQKLMKDKFQMSSMGELTFFLVLQVKQKKDGIFISQDKYVAEILKKFGLSKGKSASTPIDVDKPLLKDSDGEDVHVHTYRSMIGSLMYLTSSRPDI</sequence>
<dbReference type="InterPro" id="IPR001878">
    <property type="entry name" value="Znf_CCHC"/>
</dbReference>
<dbReference type="Gene3D" id="4.10.60.10">
    <property type="entry name" value="Zinc finger, CCHC-type"/>
    <property type="match status" value="1"/>
</dbReference>
<dbReference type="InterPro" id="IPR036875">
    <property type="entry name" value="Znf_CCHC_sf"/>
</dbReference>
<dbReference type="SMART" id="SM00343">
    <property type="entry name" value="ZnF_C2HC"/>
    <property type="match status" value="1"/>
</dbReference>
<dbReference type="Pfam" id="PF00665">
    <property type="entry name" value="rve"/>
    <property type="match status" value="1"/>
</dbReference>